<dbReference type="RefSeq" id="WP_229801050.1">
    <property type="nucleotide sequence ID" value="NZ_BMPB01000008.1"/>
</dbReference>
<sequence>MATNEPKKRSITGNLVANMLTECEDDFTLNITYVARRFIDNLCQIAAKGKSKFTASELRTTYNDLMDVAKDKLYSASTVEFGFATNSLGVDGAFIGPKAKSILRRIKSTFVLSHSPPTIITASDTQIRSHPVSG</sequence>
<comment type="caution">
    <text evidence="1">The sequence shown here is derived from an EMBL/GenBank/DDBJ whole genome shotgun (WGS) entry which is preliminary data.</text>
</comment>
<accession>A0ABR6KQ93</accession>
<dbReference type="Proteomes" id="UP000533637">
    <property type="component" value="Unassembled WGS sequence"/>
</dbReference>
<evidence type="ECO:0000313" key="1">
    <source>
        <dbReference type="EMBL" id="MBB4623554.1"/>
    </source>
</evidence>
<protein>
    <submittedName>
        <fullName evidence="1">Uncharacterized protein</fullName>
    </submittedName>
</protein>
<proteinExistence type="predicted"/>
<keyword evidence="2" id="KW-1185">Reference proteome</keyword>
<organism evidence="1 2">
    <name type="scientific">Parabacteroides faecis</name>
    <dbReference type="NCBI Taxonomy" id="1217282"/>
    <lineage>
        <taxon>Bacteria</taxon>
        <taxon>Pseudomonadati</taxon>
        <taxon>Bacteroidota</taxon>
        <taxon>Bacteroidia</taxon>
        <taxon>Bacteroidales</taxon>
        <taxon>Tannerellaceae</taxon>
        <taxon>Parabacteroides</taxon>
    </lineage>
</organism>
<gene>
    <name evidence="1" type="ORF">GGQ57_003470</name>
</gene>
<reference evidence="1 2" key="1">
    <citation type="submission" date="2020-08" db="EMBL/GenBank/DDBJ databases">
        <title>Genomic Encyclopedia of Type Strains, Phase IV (KMG-IV): sequencing the most valuable type-strain genomes for metagenomic binning, comparative biology and taxonomic classification.</title>
        <authorList>
            <person name="Goeker M."/>
        </authorList>
    </citation>
    <scope>NUCLEOTIDE SEQUENCE [LARGE SCALE GENOMIC DNA]</scope>
    <source>
        <strain evidence="1 2">DSM 102983</strain>
    </source>
</reference>
<dbReference type="EMBL" id="JACHOC010000007">
    <property type="protein sequence ID" value="MBB4623554.1"/>
    <property type="molecule type" value="Genomic_DNA"/>
</dbReference>
<evidence type="ECO:0000313" key="2">
    <source>
        <dbReference type="Proteomes" id="UP000533637"/>
    </source>
</evidence>
<name>A0ABR6KQ93_9BACT</name>